<reference evidence="1 2" key="1">
    <citation type="submission" date="2018-06" db="EMBL/GenBank/DDBJ databases">
        <authorList>
            <consortium name="GenomeTrakr: Next Generation Sequencing Network for Food Pathogen Tracability"/>
        </authorList>
    </citation>
    <scope>NUCLEOTIDE SEQUENCE [LARGE SCALE GENOMIC DNA]</scope>
    <source>
        <strain evidence="1 2">FDA00007096</strain>
    </source>
</reference>
<accession>A0A9P1SZH0</accession>
<proteinExistence type="predicted"/>
<name>A0A9P1SZH0_LISMN</name>
<protein>
    <submittedName>
        <fullName evidence="1">Uncharacterized protein</fullName>
    </submittedName>
</protein>
<organism evidence="1 2">
    <name type="scientific">Listeria monocytogenes</name>
    <dbReference type="NCBI Taxonomy" id="1639"/>
    <lineage>
        <taxon>Bacteria</taxon>
        <taxon>Bacillati</taxon>
        <taxon>Bacillota</taxon>
        <taxon>Bacilli</taxon>
        <taxon>Bacillales</taxon>
        <taxon>Listeriaceae</taxon>
        <taxon>Listeria</taxon>
    </lineage>
</organism>
<gene>
    <name evidence="1" type="ORF">ARY78_07340</name>
</gene>
<evidence type="ECO:0000313" key="1">
    <source>
        <dbReference type="EMBL" id="EAC5550237.1"/>
    </source>
</evidence>
<dbReference type="EMBL" id="AAAIXK010000003">
    <property type="protein sequence ID" value="EAC5550237.1"/>
    <property type="molecule type" value="Genomic_DNA"/>
</dbReference>
<evidence type="ECO:0000313" key="2">
    <source>
        <dbReference type="Proteomes" id="UP000365297"/>
    </source>
</evidence>
<comment type="caution">
    <text evidence="1">The sequence shown here is derived from an EMBL/GenBank/DDBJ whole genome shotgun (WGS) entry which is preliminary data.</text>
</comment>
<dbReference type="AlphaFoldDB" id="A0A9P1SZH0"/>
<sequence>MSDKGFTVSKKQLDFITRTAVETAIKEYRNTQKKDEKADSQRKFKDVKMLLKNYKQLKAYSNDITEEFIAFRDLWESFGLQDRVITPNNGLTEYNAKTVALMQYVDFRLDQFKKLCEQREQSRRWNLIYDLYLTEEPLSFAAAEGKYNLAKSAVYKQVNRACEDLAILFFGIDAVPGFRN</sequence>
<dbReference type="Proteomes" id="UP000365297">
    <property type="component" value="Unassembled WGS sequence"/>
</dbReference>
<dbReference type="RefSeq" id="WP_119877288.1">
    <property type="nucleotide sequence ID" value="NZ_PVUW01000011.1"/>
</dbReference>